<comment type="subcellular location">
    <subcellularLocation>
        <location evidence="1">Cytoplasm</location>
        <location evidence="1">Cytoskeleton</location>
        <location evidence="1">Spindle</location>
    </subcellularLocation>
</comment>
<keyword evidence="16" id="KW-1185">Reference proteome</keyword>
<dbReference type="InterPro" id="IPR034085">
    <property type="entry name" value="TOG"/>
</dbReference>
<feature type="region of interest" description="Disordered" evidence="13">
    <location>
        <begin position="229"/>
        <end position="313"/>
    </location>
</feature>
<dbReference type="InterPro" id="IPR016024">
    <property type="entry name" value="ARM-type_fold"/>
</dbReference>
<dbReference type="InterPro" id="IPR021133">
    <property type="entry name" value="HEAT_type_2"/>
</dbReference>
<feature type="domain" description="TOG" evidence="14">
    <location>
        <begin position="317"/>
        <end position="563"/>
    </location>
</feature>
<evidence type="ECO:0000256" key="10">
    <source>
        <dbReference type="ARBA" id="ARBA00023242"/>
    </source>
</evidence>
<reference evidence="15" key="2">
    <citation type="journal article" date="2023" name="IMA Fungus">
        <title>Comparative genomic study of the Penicillium genus elucidates a diverse pangenome and 15 lateral gene transfer events.</title>
        <authorList>
            <person name="Petersen C."/>
            <person name="Sorensen T."/>
            <person name="Nielsen M.R."/>
            <person name="Sondergaard T.E."/>
            <person name="Sorensen J.L."/>
            <person name="Fitzpatrick D.A."/>
            <person name="Frisvad J.C."/>
            <person name="Nielsen K.L."/>
        </authorList>
    </citation>
    <scope>NUCLEOTIDE SEQUENCE</scope>
    <source>
        <strain evidence="15">IBT 3081</strain>
    </source>
</reference>
<sequence length="1317" mass="144509">MEAKAAELLAAFKNPNLSVDSKIAYLSSVKSDIKQKNVPEGAIRPIFETLRLAVSSQHYSVLGAGFSTLGHLLKRLAIQDQEQWIVHQAQSLYPILLERLNDPKERIRAQAASIFTELWPFAGNEVEYHVLEVAMAGKNHRAKEMSMLWLANMTKHHGLLFRQYVPSLVSCLEDADSAVRDTAKLVVIDLFRTGPARAKSDLQKQMAARGVRKSIANAILSGIGLGSIEPETASSTRPISRAERSISVMSSRSHAMEQTDDEMEPVKPRPASRANRERPMASSAPTEQPIVSRPRTPAPTPAPQEPLPEDDGLEPFDVASARDVDDLVRDMLPWFEGRESEDNWSKREKNVILFRRLTRGNAPHDFSQTYINAVKTLLDGILKVVNSLRTTMSSNGSLLIQDIARTCGARLDPMVEIIMQNLLKLCSALKKIAAQNGNATVEVVIRNVSFSVRLLQHVSFATQDKNVAVRLFATGWLKALIIRQAHHKSAVEHGGGLDLIEKSITKGLGDANPGVREATRGTFWTFYSVWPDRANMIADTLDPKSRNLLEKDSSNPNPPSKGAPALPAKSPAKSRSALQEAIAARKKAQMPSRPESAQPTFAEAKPSVPASKSTRSVPTGAPLSSLSSAPMRPAMKPRRPELSRPATADPYARRPESRAQSSSTQSTRQATTSPRAMRSKPSTPTSKVPLTAPRTRPPESAQSASTKGRPKKLDLSKSKSHNDLMAASRARSDSNESLNNLPPARSPRHGNYLTPSEDRHSPASIMLESPPLNASQPLLYSAPHGPHADSVPIEEPKPMIEEPEPMILDEPVVAVPSPYIPEPDIPMSPALVSPVRQHSDLAFGSGPASAVKPQPESMVIYEDPTTPTADTHETPDYATSVERFSPSKSSPSRPDQPEHGEAEIHPISDDISASVVASARKPTPDLAPRQDSGMNFEVRTPSPTRRAPLQPSPSPTRGRVHPAASNIMDIEPVLPQEPHVGTNGTDNNNENATPRLTKAVDLPAVPRSAVKPSALEEVTANEPTPRSPEVRQRLVESLSQSTLSQSTLSQSTMSDDSTRRTRKWVDRHRSPSPRSKDPVNAKEMIRKGLARILSKTMEPSGYRKLQGLIQYHGDEIVPQTQEYNALLEALFAELEATPSNRKDHDVKTQVLATIRSMLLRTREHFHPYDTRAMAAIIRARRHYESTSHFVSCLEEVADKLVFLTLPQTAIVGVLQGLDLGADAENDETYRSTIMGLSTIQQSLSRPGIDIDDELLARIGAVVMQQLGHPRPGVRKNATELCTFLNITFGSERVQKVTQPPREGSLNLLTYFMARRTQ</sequence>
<feature type="compositionally biased region" description="Pro residues" evidence="13">
    <location>
        <begin position="296"/>
        <end position="306"/>
    </location>
</feature>
<dbReference type="PANTHER" id="PTHR21567:SF9">
    <property type="entry name" value="CLIP-ASSOCIATING PROTEIN"/>
    <property type="match status" value="1"/>
</dbReference>
<evidence type="ECO:0000256" key="4">
    <source>
        <dbReference type="ARBA" id="ARBA00022490"/>
    </source>
</evidence>
<name>A0A9W9VHM0_9EURO</name>
<feature type="region of interest" description="Disordered" evidence="13">
    <location>
        <begin position="974"/>
        <end position="1079"/>
    </location>
</feature>
<dbReference type="SMART" id="SM01349">
    <property type="entry name" value="TOG"/>
    <property type="match status" value="2"/>
</dbReference>
<organism evidence="15 16">
    <name type="scientific">Penicillium concentricum</name>
    <dbReference type="NCBI Taxonomy" id="293559"/>
    <lineage>
        <taxon>Eukaryota</taxon>
        <taxon>Fungi</taxon>
        <taxon>Dikarya</taxon>
        <taxon>Ascomycota</taxon>
        <taxon>Pezizomycotina</taxon>
        <taxon>Eurotiomycetes</taxon>
        <taxon>Eurotiomycetidae</taxon>
        <taxon>Eurotiales</taxon>
        <taxon>Aspergillaceae</taxon>
        <taxon>Penicillium</taxon>
    </lineage>
</organism>
<dbReference type="InterPro" id="IPR011989">
    <property type="entry name" value="ARM-like"/>
</dbReference>
<feature type="region of interest" description="Disordered" evidence="13">
    <location>
        <begin position="840"/>
        <end position="961"/>
    </location>
</feature>
<dbReference type="GO" id="GO:1902903">
    <property type="term" value="P:regulation of supramolecular fiber organization"/>
    <property type="evidence" value="ECO:0007669"/>
    <property type="project" value="UniProtKB-ARBA"/>
</dbReference>
<protein>
    <recommendedName>
        <fullName evidence="14">TOG domain-containing protein</fullName>
    </recommendedName>
</protein>
<feature type="compositionally biased region" description="Basic and acidic residues" evidence="13">
    <location>
        <begin position="1056"/>
        <end position="1079"/>
    </location>
</feature>
<feature type="compositionally biased region" description="Polar residues" evidence="13">
    <location>
        <begin position="610"/>
        <end position="628"/>
    </location>
</feature>
<evidence type="ECO:0000256" key="5">
    <source>
        <dbReference type="ARBA" id="ARBA00022618"/>
    </source>
</evidence>
<evidence type="ECO:0000256" key="12">
    <source>
        <dbReference type="PROSITE-ProRule" id="PRU00103"/>
    </source>
</evidence>
<dbReference type="GO" id="GO:0090307">
    <property type="term" value="P:mitotic spindle assembly"/>
    <property type="evidence" value="ECO:0007669"/>
    <property type="project" value="TreeGrafter"/>
</dbReference>
<dbReference type="GO" id="GO:0051301">
    <property type="term" value="P:cell division"/>
    <property type="evidence" value="ECO:0007669"/>
    <property type="project" value="UniProtKB-KW"/>
</dbReference>
<proteinExistence type="inferred from homology"/>
<dbReference type="GO" id="GO:0005881">
    <property type="term" value="C:cytoplasmic microtubule"/>
    <property type="evidence" value="ECO:0007669"/>
    <property type="project" value="TreeGrafter"/>
</dbReference>
<accession>A0A9W9VHM0</accession>
<evidence type="ECO:0000256" key="2">
    <source>
        <dbReference type="ARBA" id="ARBA00009549"/>
    </source>
</evidence>
<feature type="compositionally biased region" description="Low complexity" evidence="13">
    <location>
        <begin position="909"/>
        <end position="919"/>
    </location>
</feature>
<dbReference type="OrthoDB" id="46159at2759"/>
<dbReference type="EMBL" id="JAPZBT010000001">
    <property type="protein sequence ID" value="KAJ5382553.1"/>
    <property type="molecule type" value="Genomic_DNA"/>
</dbReference>
<dbReference type="GeneID" id="81457377"/>
<keyword evidence="7" id="KW-0677">Repeat</keyword>
<keyword evidence="4" id="KW-0963">Cytoplasm</keyword>
<feature type="repeat" description="HEAT" evidence="12">
    <location>
        <begin position="92"/>
        <end position="126"/>
    </location>
</feature>
<dbReference type="InterPro" id="IPR024395">
    <property type="entry name" value="CLASP_N_dom"/>
</dbReference>
<feature type="compositionally biased region" description="Polar residues" evidence="13">
    <location>
        <begin position="982"/>
        <end position="994"/>
    </location>
</feature>
<comment type="caution">
    <text evidence="15">The sequence shown here is derived from an EMBL/GenBank/DDBJ whole genome shotgun (WGS) entry which is preliminary data.</text>
</comment>
<evidence type="ECO:0000313" key="16">
    <source>
        <dbReference type="Proteomes" id="UP001147752"/>
    </source>
</evidence>
<feature type="compositionally biased region" description="Basic and acidic residues" evidence="13">
    <location>
        <begin position="711"/>
        <end position="722"/>
    </location>
</feature>
<keyword evidence="6" id="KW-0493">Microtubule</keyword>
<feature type="compositionally biased region" description="Basic and acidic residues" evidence="13">
    <location>
        <begin position="895"/>
        <end position="908"/>
    </location>
</feature>
<dbReference type="RefSeq" id="XP_056582329.1">
    <property type="nucleotide sequence ID" value="XM_056718194.1"/>
</dbReference>
<evidence type="ECO:0000256" key="13">
    <source>
        <dbReference type="SAM" id="MobiDB-lite"/>
    </source>
</evidence>
<keyword evidence="5" id="KW-0132">Cell division</keyword>
<dbReference type="Proteomes" id="UP001147752">
    <property type="component" value="Unassembled WGS sequence"/>
</dbReference>
<comment type="subunit">
    <text evidence="3">Interacts with microtubules.</text>
</comment>
<feature type="domain" description="TOG" evidence="14">
    <location>
        <begin position="1"/>
        <end position="215"/>
    </location>
</feature>
<feature type="compositionally biased region" description="Low complexity" evidence="13">
    <location>
        <begin position="1037"/>
        <end position="1052"/>
    </location>
</feature>
<evidence type="ECO:0000256" key="11">
    <source>
        <dbReference type="ARBA" id="ARBA00024889"/>
    </source>
</evidence>
<comment type="similarity">
    <text evidence="2">Belongs to the CLASP family.</text>
</comment>
<keyword evidence="8" id="KW-0131">Cell cycle</keyword>
<evidence type="ECO:0000256" key="6">
    <source>
        <dbReference type="ARBA" id="ARBA00022701"/>
    </source>
</evidence>
<dbReference type="GO" id="GO:0031110">
    <property type="term" value="P:regulation of microtubule polymerization or depolymerization"/>
    <property type="evidence" value="ECO:0007669"/>
    <property type="project" value="UniProtKB-ARBA"/>
</dbReference>
<dbReference type="SUPFAM" id="SSF48371">
    <property type="entry name" value="ARM repeat"/>
    <property type="match status" value="1"/>
</dbReference>
<dbReference type="PANTHER" id="PTHR21567">
    <property type="entry name" value="CLASP"/>
    <property type="match status" value="1"/>
</dbReference>
<evidence type="ECO:0000256" key="7">
    <source>
        <dbReference type="ARBA" id="ARBA00022737"/>
    </source>
</evidence>
<evidence type="ECO:0000256" key="3">
    <source>
        <dbReference type="ARBA" id="ARBA00011375"/>
    </source>
</evidence>
<feature type="region of interest" description="Disordered" evidence="13">
    <location>
        <begin position="546"/>
        <end position="795"/>
    </location>
</feature>
<dbReference type="Gene3D" id="1.25.10.10">
    <property type="entry name" value="Leucine-rich Repeat Variant"/>
    <property type="match status" value="2"/>
</dbReference>
<dbReference type="GO" id="GO:0005815">
    <property type="term" value="C:microtubule organizing center"/>
    <property type="evidence" value="ECO:0007669"/>
    <property type="project" value="TreeGrafter"/>
</dbReference>
<keyword evidence="10" id="KW-0539">Nucleus</keyword>
<gene>
    <name evidence="15" type="ORF">N7517_000464</name>
</gene>
<evidence type="ECO:0000313" key="15">
    <source>
        <dbReference type="EMBL" id="KAJ5382553.1"/>
    </source>
</evidence>
<dbReference type="GO" id="GO:1990023">
    <property type="term" value="C:mitotic spindle midzone"/>
    <property type="evidence" value="ECO:0007669"/>
    <property type="project" value="TreeGrafter"/>
</dbReference>
<dbReference type="GO" id="GO:0008017">
    <property type="term" value="F:microtubule binding"/>
    <property type="evidence" value="ECO:0007669"/>
    <property type="project" value="TreeGrafter"/>
</dbReference>
<keyword evidence="8" id="KW-0498">Mitosis</keyword>
<feature type="compositionally biased region" description="Low complexity" evidence="13">
    <location>
        <begin position="562"/>
        <end position="577"/>
    </location>
</feature>
<reference evidence="15" key="1">
    <citation type="submission" date="2022-12" db="EMBL/GenBank/DDBJ databases">
        <authorList>
            <person name="Petersen C."/>
        </authorList>
    </citation>
    <scope>NUCLEOTIDE SEQUENCE</scope>
    <source>
        <strain evidence="15">IBT 3081</strain>
    </source>
</reference>
<evidence type="ECO:0000256" key="1">
    <source>
        <dbReference type="ARBA" id="ARBA00004186"/>
    </source>
</evidence>
<dbReference type="PROSITE" id="PS50077">
    <property type="entry name" value="HEAT_REPEAT"/>
    <property type="match status" value="1"/>
</dbReference>
<comment type="function">
    <text evidence="11">Microtubule binding protein that promotes the stabilization of dynamic microtubules. Required for mitotic spindle formation.</text>
</comment>
<evidence type="ECO:0000256" key="8">
    <source>
        <dbReference type="ARBA" id="ARBA00022776"/>
    </source>
</evidence>
<keyword evidence="9" id="KW-0206">Cytoskeleton</keyword>
<dbReference type="GO" id="GO:0005876">
    <property type="term" value="C:spindle microtubule"/>
    <property type="evidence" value="ECO:0007669"/>
    <property type="project" value="TreeGrafter"/>
</dbReference>
<evidence type="ECO:0000259" key="14">
    <source>
        <dbReference type="SMART" id="SM01349"/>
    </source>
</evidence>
<dbReference type="GO" id="GO:0060172">
    <property type="term" value="P:astral microtubule depolymerization"/>
    <property type="evidence" value="ECO:0007669"/>
    <property type="project" value="TreeGrafter"/>
</dbReference>
<dbReference type="Pfam" id="PF12348">
    <property type="entry name" value="CLASP_N"/>
    <property type="match status" value="2"/>
</dbReference>
<feature type="compositionally biased region" description="Low complexity" evidence="13">
    <location>
        <begin position="658"/>
        <end position="673"/>
    </location>
</feature>
<evidence type="ECO:0000256" key="9">
    <source>
        <dbReference type="ARBA" id="ARBA00023212"/>
    </source>
</evidence>